<proteinExistence type="predicted"/>
<dbReference type="InParanoid" id="A0A419PYD5"/>
<keyword evidence="2" id="KW-1185">Reference proteome</keyword>
<name>A0A419PYD5_CLOSI</name>
<evidence type="ECO:0000313" key="1">
    <source>
        <dbReference type="EMBL" id="KAG5453000.1"/>
    </source>
</evidence>
<reference evidence="1 2" key="2">
    <citation type="journal article" date="2021" name="Genomics">
        <title>High-quality reference genome for Clonorchis sinensis.</title>
        <authorList>
            <person name="Young N.D."/>
            <person name="Stroehlein A.J."/>
            <person name="Kinkar L."/>
            <person name="Wang T."/>
            <person name="Sohn W.M."/>
            <person name="Chang B.C.H."/>
            <person name="Kaur P."/>
            <person name="Weisz D."/>
            <person name="Dudchenko O."/>
            <person name="Aiden E.L."/>
            <person name="Korhonen P.K."/>
            <person name="Gasser R.B."/>
        </authorList>
    </citation>
    <scope>NUCLEOTIDE SEQUENCE [LARGE SCALE GENOMIC DNA]</scope>
    <source>
        <strain evidence="1">Cs-k2</strain>
    </source>
</reference>
<accession>A0A419PYD5</accession>
<evidence type="ECO:0000313" key="2">
    <source>
        <dbReference type="Proteomes" id="UP000286415"/>
    </source>
</evidence>
<protein>
    <submittedName>
        <fullName evidence="1">Uncharacterized protein</fullName>
    </submittedName>
</protein>
<organism evidence="1 2">
    <name type="scientific">Clonorchis sinensis</name>
    <name type="common">Chinese liver fluke</name>
    <dbReference type="NCBI Taxonomy" id="79923"/>
    <lineage>
        <taxon>Eukaryota</taxon>
        <taxon>Metazoa</taxon>
        <taxon>Spiralia</taxon>
        <taxon>Lophotrochozoa</taxon>
        <taxon>Platyhelminthes</taxon>
        <taxon>Trematoda</taxon>
        <taxon>Digenea</taxon>
        <taxon>Opisthorchiida</taxon>
        <taxon>Opisthorchiata</taxon>
        <taxon>Opisthorchiidae</taxon>
        <taxon>Clonorchis</taxon>
    </lineage>
</organism>
<sequence length="99" mass="11287">MCCTETSSCFSWYDLQGIALVRQTGSYYDKCTHLQINLFCTGDPRESVVYDAVQLNKLHRFLLMFHVVRKLLTRLLKTLRQPTAGFALLEARQLGASGQ</sequence>
<gene>
    <name evidence="1" type="ORF">CSKR_109420</name>
</gene>
<comment type="caution">
    <text evidence="1">The sequence shown here is derived from an EMBL/GenBank/DDBJ whole genome shotgun (WGS) entry which is preliminary data.</text>
</comment>
<dbReference type="AlphaFoldDB" id="A0A419PYD5"/>
<reference evidence="1 2" key="1">
    <citation type="journal article" date="2018" name="Biotechnol. Adv.">
        <title>Improved genomic resources and new bioinformatic workflow for the carcinogenic parasite Clonorchis sinensis: Biotechnological implications.</title>
        <authorList>
            <person name="Wang D."/>
            <person name="Korhonen P.K."/>
            <person name="Gasser R.B."/>
            <person name="Young N.D."/>
        </authorList>
    </citation>
    <scope>NUCLEOTIDE SEQUENCE [LARGE SCALE GENOMIC DNA]</scope>
    <source>
        <strain evidence="1">Cs-k2</strain>
    </source>
</reference>
<dbReference type="Proteomes" id="UP000286415">
    <property type="component" value="Unassembled WGS sequence"/>
</dbReference>
<dbReference type="EMBL" id="NIRI02000013">
    <property type="protein sequence ID" value="KAG5453000.1"/>
    <property type="molecule type" value="Genomic_DNA"/>
</dbReference>